<proteinExistence type="predicted"/>
<reference evidence="1 2" key="1">
    <citation type="submission" date="2020-07" db="EMBL/GenBank/DDBJ databases">
        <title>Complete Genome Sequence of an acetic acid bacterium, Acetobacter aceti JCM20276.</title>
        <authorList>
            <person name="Hirose Y."/>
            <person name="Mihara H."/>
        </authorList>
    </citation>
    <scope>NUCLEOTIDE SEQUENCE [LARGE SCALE GENOMIC DNA]</scope>
    <source>
        <strain evidence="1 2">JCM20276</strain>
        <plasmid evidence="1 2">pAAJCM20276_1</plasmid>
    </source>
</reference>
<sequence>MYIMDYKGKILHSKNNGEFYSKNINDINKDEVVFIKDSEITEIINLDSDDIFIYDHEVLFNKIISIGIHNDVKITYDKNSCTYLFSKDNKYLCSDNELIDFNKIHAYTWERFILIDDYKVSKINYIMSNSWVSKRDGNIYTPKNIRLKDIFSLCIGPINIDVCKIRTEDLGEYKFVGIADNWSPEVFLLYSPHIYITAYSSINVLKQLALCVSSIRKFGKFNGKITVMTDQTIETIRDICSDESIDIDFMEPKDFVGFVCSKYSIMNKEIYKNSQPLLYIDPDIIFDRPIHPLFLDAVLSETICAPLETFNRLMTHPPIGSSLIQLDQLNVNIYSSGVNGGTISFPNIDDEKTCEFIRLVRRTIANIGWKFGRKYNGWADQEVLNFISYKFGGLNSSVFTKYASYVIGDTEDVYTQRGFVHFVGRSSTEKVIEMQNYTSRLIEKTNIINL</sequence>
<dbReference type="AlphaFoldDB" id="A0A6S6PIJ3"/>
<keyword evidence="1" id="KW-0614">Plasmid</keyword>
<geneLocation type="plasmid" evidence="1 2">
    <name>pAAJCM20276_1</name>
</geneLocation>
<name>A0A6S6PIJ3_ACEAC</name>
<dbReference type="InterPro" id="IPR029044">
    <property type="entry name" value="Nucleotide-diphossugar_trans"/>
</dbReference>
<organism evidence="1 2">
    <name type="scientific">Acetobacter aceti</name>
    <dbReference type="NCBI Taxonomy" id="435"/>
    <lineage>
        <taxon>Bacteria</taxon>
        <taxon>Pseudomonadati</taxon>
        <taxon>Pseudomonadota</taxon>
        <taxon>Alphaproteobacteria</taxon>
        <taxon>Acetobacterales</taxon>
        <taxon>Acetobacteraceae</taxon>
        <taxon>Acetobacter</taxon>
        <taxon>Acetobacter subgen. Acetobacter</taxon>
    </lineage>
</organism>
<dbReference type="Proteomes" id="UP000515220">
    <property type="component" value="Plasmid pAAJCM20276_1"/>
</dbReference>
<protein>
    <submittedName>
        <fullName evidence="1">Uncharacterized protein</fullName>
    </submittedName>
</protein>
<evidence type="ECO:0000313" key="2">
    <source>
        <dbReference type="Proteomes" id="UP000515220"/>
    </source>
</evidence>
<accession>A0A6S6PIJ3</accession>
<dbReference type="EMBL" id="AP023327">
    <property type="protein sequence ID" value="BCI68947.1"/>
    <property type="molecule type" value="Genomic_DNA"/>
</dbReference>
<gene>
    <name evidence="1" type="ORF">AAJCM20276_35710</name>
</gene>
<evidence type="ECO:0000313" key="1">
    <source>
        <dbReference type="EMBL" id="BCI68947.1"/>
    </source>
</evidence>
<dbReference type="Gene3D" id="3.90.550.10">
    <property type="entry name" value="Spore Coat Polysaccharide Biosynthesis Protein SpsA, Chain A"/>
    <property type="match status" value="1"/>
</dbReference>
<dbReference type="SUPFAM" id="SSF53448">
    <property type="entry name" value="Nucleotide-diphospho-sugar transferases"/>
    <property type="match status" value="1"/>
</dbReference>